<accession>A0A6A6VZN3</accession>
<evidence type="ECO:0000256" key="4">
    <source>
        <dbReference type="ARBA" id="ARBA00023212"/>
    </source>
</evidence>
<dbReference type="Pfam" id="PF17681">
    <property type="entry name" value="GCP_N_terminal"/>
    <property type="match status" value="1"/>
</dbReference>
<evidence type="ECO:0000256" key="5">
    <source>
        <dbReference type="RuleBase" id="RU363050"/>
    </source>
</evidence>
<feature type="domain" description="Gamma tubulin complex component C-terminal" evidence="7">
    <location>
        <begin position="556"/>
        <end position="890"/>
    </location>
</feature>
<dbReference type="GO" id="GO:0031122">
    <property type="term" value="P:cytoplasmic microtubule organization"/>
    <property type="evidence" value="ECO:0007669"/>
    <property type="project" value="TreeGrafter"/>
</dbReference>
<dbReference type="GO" id="GO:0005816">
    <property type="term" value="C:spindle pole body"/>
    <property type="evidence" value="ECO:0007669"/>
    <property type="project" value="UniProtKB-ARBA"/>
</dbReference>
<evidence type="ECO:0000313" key="11">
    <source>
        <dbReference type="Proteomes" id="UP000799437"/>
    </source>
</evidence>
<evidence type="ECO:0000313" key="10">
    <source>
        <dbReference type="EMBL" id="KAF2754787.1"/>
    </source>
</evidence>
<dbReference type="GO" id="GO:0000930">
    <property type="term" value="C:gamma-tubulin complex"/>
    <property type="evidence" value="ECO:0007669"/>
    <property type="project" value="TreeGrafter"/>
</dbReference>
<evidence type="ECO:0000256" key="2">
    <source>
        <dbReference type="ARBA" id="ARBA00022490"/>
    </source>
</evidence>
<dbReference type="InterPro" id="IPR032797">
    <property type="entry name" value="Mod21_N"/>
</dbReference>
<organism evidence="10 11">
    <name type="scientific">Pseudovirgaria hyperparasitica</name>
    <dbReference type="NCBI Taxonomy" id="470096"/>
    <lineage>
        <taxon>Eukaryota</taxon>
        <taxon>Fungi</taxon>
        <taxon>Dikarya</taxon>
        <taxon>Ascomycota</taxon>
        <taxon>Pezizomycotina</taxon>
        <taxon>Dothideomycetes</taxon>
        <taxon>Dothideomycetes incertae sedis</taxon>
        <taxon>Acrospermales</taxon>
        <taxon>Acrospermaceae</taxon>
        <taxon>Pseudovirgaria</taxon>
    </lineage>
</organism>
<evidence type="ECO:0000256" key="6">
    <source>
        <dbReference type="SAM" id="MobiDB-lite"/>
    </source>
</evidence>
<feature type="domain" description="Gamma tubulin complex component protein N-terminal" evidence="9">
    <location>
        <begin position="237"/>
        <end position="547"/>
    </location>
</feature>
<dbReference type="InterPro" id="IPR042241">
    <property type="entry name" value="GCP_C_sf"/>
</dbReference>
<dbReference type="InterPro" id="IPR041470">
    <property type="entry name" value="GCP_N"/>
</dbReference>
<proteinExistence type="inferred from homology"/>
<evidence type="ECO:0000259" key="9">
    <source>
        <dbReference type="Pfam" id="PF17681"/>
    </source>
</evidence>
<dbReference type="GO" id="GO:0051321">
    <property type="term" value="P:meiotic cell cycle"/>
    <property type="evidence" value="ECO:0007669"/>
    <property type="project" value="TreeGrafter"/>
</dbReference>
<sequence>MAHTARLNTLTNDLIRSLTGLDPAKKCDASRFKKAKELAARELRTSQHGRTNQFAVQERLSGLEEKFFVLGREDLAKAIKFRLKELDKQRFRWTPECLSLMLELSNQPATNVDLNELEHLRPPEPQPILTWEEIIADDPMDENGIWEDIDYVVPSSEDELEEEEELRKTVSTAIMKQASDIIAPDSCLLPMDDAQTHSLTRNQFWRSNARRNDAEDYDSGIDTDAETTNSITEIQAIREILFMLGGLPTSLFRVYNSEQPVEYNGNFVLSHISSVQFRAVLDEFSSIGGPLLRLRHWVEQEQSASLLQTFQSAVEAKLHSFDTELSELHQQHIQTNAKVLVSLQQLLTKVQHLARPLQRLSEVVVRVAVKSSPVPYVFLEELFGVTSMAQLLGETDVYESLGTIFFQCFQTYLRPIRQWMESGQLNLDKDSFFIEESNSKIDMSSLWHDRFRLRSNTLGQLYAPKFLQPRTKRIFNTGKSVVFLQELGQTSGAWSSTSPEPRLDFDAVCCNANSSAIEPFSSQFDAAFDEWIQSKHSLASEILRKHLYINSGLWRALDALELVFLSRNGVLLQTFADAMFEKLDGKTNTWNDRFVMTDVAHQIFGELVCVDAEKLTVRTTAPKHSGRTLKNLASISIDYTLSWPLLNIIPRTAIPTFQQTTRLLLQCYRAKYLLQQRTIPFPSHYKGRKDRTTHLAAYLRHRLIWFADCMRSHVSEIVLPKLTSDLRASLATADDIDEMALVVGSFVSKLQDQCLLAKNLAPIMQAVVGILDLAVALSDALSRDSQSGLFTSRRVPSKGSIVGRSEASWRSRKRHDESDEEEEEEEEGSDDEGYSGDGEDVPSLGTLVETLDRAREEFDRLLPFVVAGLKGVARARGGLEWQLLVDKLDWEGKGDV</sequence>
<dbReference type="InterPro" id="IPR040457">
    <property type="entry name" value="GCP_C"/>
</dbReference>
<dbReference type="EMBL" id="ML996579">
    <property type="protein sequence ID" value="KAF2754787.1"/>
    <property type="molecule type" value="Genomic_DNA"/>
</dbReference>
<dbReference type="InterPro" id="IPR059169">
    <property type="entry name" value="GCP5_N_ext"/>
</dbReference>
<evidence type="ECO:0000256" key="3">
    <source>
        <dbReference type="ARBA" id="ARBA00022701"/>
    </source>
</evidence>
<comment type="similarity">
    <text evidence="1 5">Belongs to the TUBGCP family.</text>
</comment>
<evidence type="ECO:0000256" key="1">
    <source>
        <dbReference type="ARBA" id="ARBA00010337"/>
    </source>
</evidence>
<dbReference type="OrthoDB" id="66546at2759"/>
<dbReference type="Proteomes" id="UP000799437">
    <property type="component" value="Unassembled WGS sequence"/>
</dbReference>
<dbReference type="GO" id="GO:0051225">
    <property type="term" value="P:spindle assembly"/>
    <property type="evidence" value="ECO:0007669"/>
    <property type="project" value="TreeGrafter"/>
</dbReference>
<dbReference type="GO" id="GO:0051011">
    <property type="term" value="F:microtubule minus-end binding"/>
    <property type="evidence" value="ECO:0007669"/>
    <property type="project" value="TreeGrafter"/>
</dbReference>
<dbReference type="Pfam" id="PF14609">
    <property type="entry name" value="GCP5-Mod21_N"/>
    <property type="match status" value="1"/>
</dbReference>
<protein>
    <recommendedName>
        <fullName evidence="5">Spindle pole body component</fullName>
    </recommendedName>
</protein>
<evidence type="ECO:0000259" key="8">
    <source>
        <dbReference type="Pfam" id="PF14609"/>
    </source>
</evidence>
<dbReference type="GO" id="GO:0007020">
    <property type="term" value="P:microtubule nucleation"/>
    <property type="evidence" value="ECO:0007669"/>
    <property type="project" value="InterPro"/>
</dbReference>
<dbReference type="CDD" id="cd22572">
    <property type="entry name" value="GCP5_NTD"/>
    <property type="match status" value="1"/>
</dbReference>
<keyword evidence="2 5" id="KW-0963">Cytoplasm</keyword>
<name>A0A6A6VZN3_9PEZI</name>
<feature type="compositionally biased region" description="Acidic residues" evidence="6">
    <location>
        <begin position="818"/>
        <end position="840"/>
    </location>
</feature>
<dbReference type="PANTHER" id="PTHR19302:SF33">
    <property type="entry name" value="GAMMA-TUBULIN COMPLEX COMPONENT 5"/>
    <property type="match status" value="1"/>
</dbReference>
<dbReference type="GO" id="GO:0000922">
    <property type="term" value="C:spindle pole"/>
    <property type="evidence" value="ECO:0007669"/>
    <property type="project" value="InterPro"/>
</dbReference>
<comment type="subcellular location">
    <subcellularLocation>
        <location evidence="5">Cytoplasm</location>
        <location evidence="5">Cytoskeleton</location>
        <location evidence="5">Microtubule organizing center</location>
    </subcellularLocation>
</comment>
<reference evidence="10" key="1">
    <citation type="journal article" date="2020" name="Stud. Mycol.">
        <title>101 Dothideomycetes genomes: a test case for predicting lifestyles and emergence of pathogens.</title>
        <authorList>
            <person name="Haridas S."/>
            <person name="Albert R."/>
            <person name="Binder M."/>
            <person name="Bloem J."/>
            <person name="Labutti K."/>
            <person name="Salamov A."/>
            <person name="Andreopoulos B."/>
            <person name="Baker S."/>
            <person name="Barry K."/>
            <person name="Bills G."/>
            <person name="Bluhm B."/>
            <person name="Cannon C."/>
            <person name="Castanera R."/>
            <person name="Culley D."/>
            <person name="Daum C."/>
            <person name="Ezra D."/>
            <person name="Gonzalez J."/>
            <person name="Henrissat B."/>
            <person name="Kuo A."/>
            <person name="Liang C."/>
            <person name="Lipzen A."/>
            <person name="Lutzoni F."/>
            <person name="Magnuson J."/>
            <person name="Mondo S."/>
            <person name="Nolan M."/>
            <person name="Ohm R."/>
            <person name="Pangilinan J."/>
            <person name="Park H.-J."/>
            <person name="Ramirez L."/>
            <person name="Alfaro M."/>
            <person name="Sun H."/>
            <person name="Tritt A."/>
            <person name="Yoshinaga Y."/>
            <person name="Zwiers L.-H."/>
            <person name="Turgeon B."/>
            <person name="Goodwin S."/>
            <person name="Spatafora J."/>
            <person name="Crous P."/>
            <person name="Grigoriev I."/>
        </authorList>
    </citation>
    <scope>NUCLEOTIDE SEQUENCE</scope>
    <source>
        <strain evidence="10">CBS 121739</strain>
    </source>
</reference>
<dbReference type="InterPro" id="IPR007259">
    <property type="entry name" value="GCP"/>
</dbReference>
<dbReference type="AlphaFoldDB" id="A0A6A6VZN3"/>
<feature type="domain" description="Gamma-Tubulin ring complex non-core subunit mod21 N-terminal" evidence="8">
    <location>
        <begin position="69"/>
        <end position="157"/>
    </location>
</feature>
<dbReference type="GeneID" id="54480221"/>
<dbReference type="GO" id="GO:0000278">
    <property type="term" value="P:mitotic cell cycle"/>
    <property type="evidence" value="ECO:0007669"/>
    <property type="project" value="TreeGrafter"/>
</dbReference>
<dbReference type="PANTHER" id="PTHR19302">
    <property type="entry name" value="GAMMA TUBULIN COMPLEX PROTEIN"/>
    <property type="match status" value="1"/>
</dbReference>
<dbReference type="Gene3D" id="1.20.120.1900">
    <property type="entry name" value="Gamma-tubulin complex, C-terminal domain"/>
    <property type="match status" value="1"/>
</dbReference>
<evidence type="ECO:0000259" key="7">
    <source>
        <dbReference type="Pfam" id="PF04130"/>
    </source>
</evidence>
<gene>
    <name evidence="10" type="ORF">EJ05DRAFT_133392</name>
</gene>
<dbReference type="RefSeq" id="XP_033597238.1">
    <property type="nucleotide sequence ID" value="XM_033739167.1"/>
</dbReference>
<keyword evidence="11" id="KW-1185">Reference proteome</keyword>
<feature type="region of interest" description="Disordered" evidence="6">
    <location>
        <begin position="801"/>
        <end position="843"/>
    </location>
</feature>
<dbReference type="GO" id="GO:0043015">
    <property type="term" value="F:gamma-tubulin binding"/>
    <property type="evidence" value="ECO:0007669"/>
    <property type="project" value="InterPro"/>
</dbReference>
<keyword evidence="4 5" id="KW-0206">Cytoskeleton</keyword>
<keyword evidence="3 5" id="KW-0493">Microtubule</keyword>
<dbReference type="Pfam" id="PF04130">
    <property type="entry name" value="GCP_C_terminal"/>
    <property type="match status" value="1"/>
</dbReference>
<dbReference type="GO" id="GO:0005874">
    <property type="term" value="C:microtubule"/>
    <property type="evidence" value="ECO:0007669"/>
    <property type="project" value="UniProtKB-KW"/>
</dbReference>